<sequence>MVTGDEDRTTLAAVPGTDPDQARAFVEETGVDPLTLAVGNVHGMTAEPVALDLERLAAIRERTPVPLVLPGRPGRLAGRGRILA</sequence>
<evidence type="ECO:0000313" key="3">
    <source>
        <dbReference type="Proteomes" id="UP001501585"/>
    </source>
</evidence>
<keyword evidence="3" id="KW-1185">Reference proteome</keyword>
<dbReference type="InterPro" id="IPR000771">
    <property type="entry name" value="FBA_II"/>
</dbReference>
<protein>
    <submittedName>
        <fullName evidence="2">Uncharacterized protein</fullName>
    </submittedName>
</protein>
<accession>A0ABP5F3I4</accession>
<dbReference type="EMBL" id="BAAAPC010000031">
    <property type="protein sequence ID" value="GAA2015839.1"/>
    <property type="molecule type" value="Genomic_DNA"/>
</dbReference>
<dbReference type="SUPFAM" id="SSF51569">
    <property type="entry name" value="Aldolase"/>
    <property type="match status" value="1"/>
</dbReference>
<comment type="cofactor">
    <cofactor evidence="1">
        <name>Zn(2+)</name>
        <dbReference type="ChEBI" id="CHEBI:29105"/>
    </cofactor>
</comment>
<dbReference type="Pfam" id="PF01116">
    <property type="entry name" value="F_bP_aldolase"/>
    <property type="match status" value="1"/>
</dbReference>
<reference evidence="3" key="1">
    <citation type="journal article" date="2019" name="Int. J. Syst. Evol. Microbiol.">
        <title>The Global Catalogue of Microorganisms (GCM) 10K type strain sequencing project: providing services to taxonomists for standard genome sequencing and annotation.</title>
        <authorList>
            <consortium name="The Broad Institute Genomics Platform"/>
            <consortium name="The Broad Institute Genome Sequencing Center for Infectious Disease"/>
            <person name="Wu L."/>
            <person name="Ma J."/>
        </authorList>
    </citation>
    <scope>NUCLEOTIDE SEQUENCE [LARGE SCALE GENOMIC DNA]</scope>
    <source>
        <strain evidence="3">JCM 15313</strain>
    </source>
</reference>
<organism evidence="2 3">
    <name type="scientific">Nocardiopsis rhodophaea</name>
    <dbReference type="NCBI Taxonomy" id="280238"/>
    <lineage>
        <taxon>Bacteria</taxon>
        <taxon>Bacillati</taxon>
        <taxon>Actinomycetota</taxon>
        <taxon>Actinomycetes</taxon>
        <taxon>Streptosporangiales</taxon>
        <taxon>Nocardiopsidaceae</taxon>
        <taxon>Nocardiopsis</taxon>
    </lineage>
</organism>
<evidence type="ECO:0000256" key="1">
    <source>
        <dbReference type="ARBA" id="ARBA00001947"/>
    </source>
</evidence>
<proteinExistence type="predicted"/>
<comment type="caution">
    <text evidence="2">The sequence shown here is derived from an EMBL/GenBank/DDBJ whole genome shotgun (WGS) entry which is preliminary data.</text>
</comment>
<dbReference type="InterPro" id="IPR013785">
    <property type="entry name" value="Aldolase_TIM"/>
</dbReference>
<dbReference type="Proteomes" id="UP001501585">
    <property type="component" value="Unassembled WGS sequence"/>
</dbReference>
<name>A0ABP5F3I4_9ACTN</name>
<dbReference type="Gene3D" id="3.20.20.70">
    <property type="entry name" value="Aldolase class I"/>
    <property type="match status" value="1"/>
</dbReference>
<evidence type="ECO:0000313" key="2">
    <source>
        <dbReference type="EMBL" id="GAA2015839.1"/>
    </source>
</evidence>
<gene>
    <name evidence="2" type="ORF">GCM10009799_50050</name>
</gene>